<proteinExistence type="inferred from homology"/>
<evidence type="ECO:0000256" key="5">
    <source>
        <dbReference type="ARBA" id="ARBA00022679"/>
    </source>
</evidence>
<dbReference type="InterPro" id="IPR008278">
    <property type="entry name" value="4-PPantetheinyl_Trfase_dom"/>
</dbReference>
<keyword evidence="7 11" id="KW-0276">Fatty acid metabolism</keyword>
<keyword evidence="3 11" id="KW-0963">Cytoplasm</keyword>
<keyword evidence="4 11" id="KW-0444">Lipid biosynthesis</keyword>
<dbReference type="GO" id="GO:0005829">
    <property type="term" value="C:cytosol"/>
    <property type="evidence" value="ECO:0007669"/>
    <property type="project" value="TreeGrafter"/>
</dbReference>
<evidence type="ECO:0000313" key="13">
    <source>
        <dbReference type="EMBL" id="TFB13230.1"/>
    </source>
</evidence>
<comment type="catalytic activity">
    <reaction evidence="11">
        <text>apo-[ACP] + CoA = holo-[ACP] + adenosine 3',5'-bisphosphate + H(+)</text>
        <dbReference type="Rhea" id="RHEA:12068"/>
        <dbReference type="Rhea" id="RHEA-COMP:9685"/>
        <dbReference type="Rhea" id="RHEA-COMP:9690"/>
        <dbReference type="ChEBI" id="CHEBI:15378"/>
        <dbReference type="ChEBI" id="CHEBI:29999"/>
        <dbReference type="ChEBI" id="CHEBI:57287"/>
        <dbReference type="ChEBI" id="CHEBI:58343"/>
        <dbReference type="ChEBI" id="CHEBI:64479"/>
        <dbReference type="EC" id="2.7.8.7"/>
    </reaction>
</comment>
<evidence type="ECO:0000256" key="9">
    <source>
        <dbReference type="ARBA" id="ARBA00023098"/>
    </source>
</evidence>
<dbReference type="InterPro" id="IPR037143">
    <property type="entry name" value="4-PPantetheinyl_Trfase_dom_sf"/>
</dbReference>
<dbReference type="RefSeq" id="WP_134341569.1">
    <property type="nucleotide sequence ID" value="NZ_SOPW01000028.1"/>
</dbReference>
<sequence>MIQGTGIDIIELERIEKLFQRNVKFVERVLTKSEQEKLSTFTNHKRRVEFLAGRFAVKEAYSKAVGTGIGKHLSFQSIEIISNDLGQPVIYVNSKEQVGAHVSISHSKQYAIAQVILEK</sequence>
<evidence type="ECO:0000256" key="8">
    <source>
        <dbReference type="ARBA" id="ARBA00022842"/>
    </source>
</evidence>
<reference evidence="13 14" key="1">
    <citation type="submission" date="2019-03" db="EMBL/GenBank/DDBJ databases">
        <authorList>
            <person name="He R.-H."/>
        </authorList>
    </citation>
    <scope>NUCLEOTIDE SEQUENCE [LARGE SCALE GENOMIC DNA]</scope>
    <source>
        <strain evidence="14">SH 714</strain>
    </source>
</reference>
<comment type="caution">
    <text evidence="13">The sequence shown here is derived from an EMBL/GenBank/DDBJ whole genome shotgun (WGS) entry which is preliminary data.</text>
</comment>
<evidence type="ECO:0000313" key="14">
    <source>
        <dbReference type="Proteomes" id="UP000297975"/>
    </source>
</evidence>
<name>A0A4Y8IB86_9BACI</name>
<keyword evidence="5 11" id="KW-0808">Transferase</keyword>
<dbReference type="Proteomes" id="UP000297975">
    <property type="component" value="Unassembled WGS sequence"/>
</dbReference>
<comment type="similarity">
    <text evidence="11">Belongs to the P-Pant transferase superfamily. AcpS family.</text>
</comment>
<dbReference type="GO" id="GO:0000287">
    <property type="term" value="F:magnesium ion binding"/>
    <property type="evidence" value="ECO:0007669"/>
    <property type="project" value="UniProtKB-UniRule"/>
</dbReference>
<dbReference type="InterPro" id="IPR050559">
    <property type="entry name" value="P-Pant_transferase_sf"/>
</dbReference>
<dbReference type="EMBL" id="SOPW01000028">
    <property type="protein sequence ID" value="TFB13230.1"/>
    <property type="molecule type" value="Genomic_DNA"/>
</dbReference>
<accession>A0A4Y8IB86</accession>
<feature type="binding site" evidence="11">
    <location>
        <position position="59"/>
    </location>
    <ligand>
        <name>Mg(2+)</name>
        <dbReference type="ChEBI" id="CHEBI:18420"/>
    </ligand>
</feature>
<evidence type="ECO:0000256" key="4">
    <source>
        <dbReference type="ARBA" id="ARBA00022516"/>
    </source>
</evidence>
<keyword evidence="10 11" id="KW-0275">Fatty acid biosynthesis</keyword>
<evidence type="ECO:0000256" key="11">
    <source>
        <dbReference type="HAMAP-Rule" id="MF_00101"/>
    </source>
</evidence>
<keyword evidence="9 11" id="KW-0443">Lipid metabolism</keyword>
<dbReference type="NCBIfam" id="TIGR00516">
    <property type="entry name" value="acpS"/>
    <property type="match status" value="1"/>
</dbReference>
<feature type="binding site" evidence="11">
    <location>
        <position position="8"/>
    </location>
    <ligand>
        <name>Mg(2+)</name>
        <dbReference type="ChEBI" id="CHEBI:18420"/>
    </ligand>
</feature>
<dbReference type="Gene3D" id="3.90.470.20">
    <property type="entry name" value="4'-phosphopantetheinyl transferase domain"/>
    <property type="match status" value="1"/>
</dbReference>
<evidence type="ECO:0000256" key="1">
    <source>
        <dbReference type="ARBA" id="ARBA00001946"/>
    </source>
</evidence>
<protein>
    <recommendedName>
        <fullName evidence="11">Holo-[acyl-carrier-protein] synthase</fullName>
        <shortName evidence="11">Holo-ACP synthase</shortName>
        <ecNumber evidence="11">2.7.8.7</ecNumber>
    </recommendedName>
    <alternativeName>
        <fullName evidence="11">4'-phosphopantetheinyl transferase AcpS</fullName>
    </alternativeName>
</protein>
<evidence type="ECO:0000256" key="3">
    <source>
        <dbReference type="ARBA" id="ARBA00022490"/>
    </source>
</evidence>
<dbReference type="HAMAP" id="MF_00101">
    <property type="entry name" value="AcpS"/>
    <property type="match status" value="1"/>
</dbReference>
<dbReference type="GO" id="GO:0008897">
    <property type="term" value="F:holo-[acyl-carrier-protein] synthase activity"/>
    <property type="evidence" value="ECO:0007669"/>
    <property type="project" value="UniProtKB-UniRule"/>
</dbReference>
<evidence type="ECO:0000259" key="12">
    <source>
        <dbReference type="Pfam" id="PF01648"/>
    </source>
</evidence>
<comment type="cofactor">
    <cofactor evidence="1 11">
        <name>Mg(2+)</name>
        <dbReference type="ChEBI" id="CHEBI:18420"/>
    </cofactor>
</comment>
<feature type="domain" description="4'-phosphopantetheinyl transferase" evidence="12">
    <location>
        <begin position="5"/>
        <end position="114"/>
    </location>
</feature>
<evidence type="ECO:0000256" key="6">
    <source>
        <dbReference type="ARBA" id="ARBA00022723"/>
    </source>
</evidence>
<comment type="similarity">
    <text evidence="2">Belongs to the P-Pant transferase superfamily. Gsp/Sfp/HetI/AcpT family.</text>
</comment>
<keyword evidence="6 11" id="KW-0479">Metal-binding</keyword>
<dbReference type="InterPro" id="IPR004568">
    <property type="entry name" value="Ppantetheine-prot_Trfase_dom"/>
</dbReference>
<comment type="function">
    <text evidence="11">Transfers the 4'-phosphopantetheine moiety from coenzyme A to a Ser of acyl-carrier-protein.</text>
</comment>
<evidence type="ECO:0000256" key="7">
    <source>
        <dbReference type="ARBA" id="ARBA00022832"/>
    </source>
</evidence>
<dbReference type="PANTHER" id="PTHR12215">
    <property type="entry name" value="PHOSPHOPANTETHEINE TRANSFERASE"/>
    <property type="match status" value="1"/>
</dbReference>
<keyword evidence="8 11" id="KW-0460">Magnesium</keyword>
<gene>
    <name evidence="11" type="primary">acpS</name>
    <name evidence="13" type="ORF">E3U55_16420</name>
</gene>
<dbReference type="AlphaFoldDB" id="A0A4Y8IB86"/>
<dbReference type="NCBIfam" id="TIGR00556">
    <property type="entry name" value="pantethn_trn"/>
    <property type="match status" value="1"/>
</dbReference>
<dbReference type="GO" id="GO:0006633">
    <property type="term" value="P:fatty acid biosynthetic process"/>
    <property type="evidence" value="ECO:0007669"/>
    <property type="project" value="UniProtKB-UniRule"/>
</dbReference>
<dbReference type="SUPFAM" id="SSF56214">
    <property type="entry name" value="4'-phosphopantetheinyl transferase"/>
    <property type="match status" value="1"/>
</dbReference>
<keyword evidence="14" id="KW-1185">Reference proteome</keyword>
<dbReference type="InterPro" id="IPR002582">
    <property type="entry name" value="ACPS"/>
</dbReference>
<dbReference type="OrthoDB" id="517356at2"/>
<comment type="subcellular location">
    <subcellularLocation>
        <location evidence="11">Cytoplasm</location>
    </subcellularLocation>
</comment>
<dbReference type="PANTHER" id="PTHR12215:SF10">
    <property type="entry name" value="L-AMINOADIPATE-SEMIALDEHYDE DEHYDROGENASE-PHOSPHOPANTETHEINYL TRANSFERASE"/>
    <property type="match status" value="1"/>
</dbReference>
<dbReference type="Pfam" id="PF01648">
    <property type="entry name" value="ACPS"/>
    <property type="match status" value="1"/>
</dbReference>
<evidence type="ECO:0000256" key="2">
    <source>
        <dbReference type="ARBA" id="ARBA00010990"/>
    </source>
</evidence>
<organism evidence="13 14">
    <name type="scientific">Filobacillus milosensis</name>
    <dbReference type="NCBI Taxonomy" id="94137"/>
    <lineage>
        <taxon>Bacteria</taxon>
        <taxon>Bacillati</taxon>
        <taxon>Bacillota</taxon>
        <taxon>Bacilli</taxon>
        <taxon>Bacillales</taxon>
        <taxon>Bacillaceae</taxon>
        <taxon>Filobacillus</taxon>
    </lineage>
</organism>
<evidence type="ECO:0000256" key="10">
    <source>
        <dbReference type="ARBA" id="ARBA00023160"/>
    </source>
</evidence>
<dbReference type="EC" id="2.7.8.7" evidence="11"/>
<dbReference type="GO" id="GO:0019878">
    <property type="term" value="P:lysine biosynthetic process via aminoadipic acid"/>
    <property type="evidence" value="ECO:0007669"/>
    <property type="project" value="TreeGrafter"/>
</dbReference>